<evidence type="ECO:0000256" key="3">
    <source>
        <dbReference type="ARBA" id="ARBA00022448"/>
    </source>
</evidence>
<dbReference type="GO" id="GO:0016887">
    <property type="term" value="F:ATP hydrolysis activity"/>
    <property type="evidence" value="ECO:0007669"/>
    <property type="project" value="InterPro"/>
</dbReference>
<evidence type="ECO:0000256" key="7">
    <source>
        <dbReference type="SAM" id="MobiDB-lite"/>
    </source>
</evidence>
<dbReference type="InParanoid" id="T1F0W5"/>
<evidence type="ECO:0000256" key="6">
    <source>
        <dbReference type="ARBA" id="ARBA00023136"/>
    </source>
</evidence>
<dbReference type="Gene3D" id="3.40.50.300">
    <property type="entry name" value="P-loop containing nucleotide triphosphate hydrolases"/>
    <property type="match status" value="1"/>
</dbReference>
<dbReference type="InterPro" id="IPR027417">
    <property type="entry name" value="P-loop_NTPase"/>
</dbReference>
<dbReference type="PANTHER" id="PTHR48041">
    <property type="entry name" value="ABC TRANSPORTER G FAMILY MEMBER 28"/>
    <property type="match status" value="1"/>
</dbReference>
<dbReference type="SUPFAM" id="SSF52540">
    <property type="entry name" value="P-loop containing nucleoside triphosphate hydrolases"/>
    <property type="match status" value="1"/>
</dbReference>
<dbReference type="HOGENOM" id="CLU_1050805_0_0_1"/>
<evidence type="ECO:0000256" key="1">
    <source>
        <dbReference type="ARBA" id="ARBA00004141"/>
    </source>
</evidence>
<dbReference type="GeneID" id="20202465"/>
<sequence>MMKEQEERIPLHMTTSKTFPVPFTEQLYDDDDFIDGRGVDSASRTGLASERRRPSLIQQSLANQSRRFSLTANRKSDMDVINLGTRRQSVRASTTYGTIYTPLFQKLNVLHRMSFADVVERITLTWDHINVYAPVKKEKLNLWKRNKNSGSVGGDDEDLKNSPNNPSDDDPDLKQILKNVSGVVEPGTILAVMGASGSGKTTLLNVLTYRNRGNLLVSGDVRVNGGLIGKAMPSLSGYVQQEDIFLPTITVKEHLWFQVKAVGVN</sequence>
<dbReference type="EMBL" id="AMQM01003075">
    <property type="status" value="NOT_ANNOTATED_CDS"/>
    <property type="molecule type" value="Genomic_DNA"/>
</dbReference>
<evidence type="ECO:0000259" key="8">
    <source>
        <dbReference type="Pfam" id="PF00005"/>
    </source>
</evidence>
<keyword evidence="6" id="KW-0472">Membrane</keyword>
<dbReference type="KEGG" id="hro:HELRODRAFT_168730"/>
<feature type="domain" description="ABC transporter" evidence="8">
    <location>
        <begin position="177"/>
        <end position="254"/>
    </location>
</feature>
<dbReference type="FunFam" id="3.40.50.300:FF:005020">
    <property type="entry name" value="Predicted protein"/>
    <property type="match status" value="1"/>
</dbReference>
<dbReference type="OrthoDB" id="66620at2759"/>
<gene>
    <name evidence="10" type="primary">20202465</name>
    <name evidence="9" type="ORF">HELRODRAFT_168730</name>
</gene>
<keyword evidence="11" id="KW-1185">Reference proteome</keyword>
<keyword evidence="4" id="KW-0812">Transmembrane</keyword>
<keyword evidence="3" id="KW-0813">Transport</keyword>
<dbReference type="EMBL" id="KB096023">
    <property type="protein sequence ID" value="ESO08820.1"/>
    <property type="molecule type" value="Genomic_DNA"/>
</dbReference>
<dbReference type="InterPro" id="IPR050352">
    <property type="entry name" value="ABCG_transporters"/>
</dbReference>
<evidence type="ECO:0000313" key="9">
    <source>
        <dbReference type="EMBL" id="ESO08820.1"/>
    </source>
</evidence>
<dbReference type="eggNOG" id="KOG0061">
    <property type="taxonomic scope" value="Eukaryota"/>
</dbReference>
<evidence type="ECO:0000256" key="4">
    <source>
        <dbReference type="ARBA" id="ARBA00022692"/>
    </source>
</evidence>
<dbReference type="STRING" id="6412.T1F0W5"/>
<reference evidence="9 11" key="2">
    <citation type="journal article" date="2013" name="Nature">
        <title>Insights into bilaterian evolution from three spiralian genomes.</title>
        <authorList>
            <person name="Simakov O."/>
            <person name="Marletaz F."/>
            <person name="Cho S.J."/>
            <person name="Edsinger-Gonzales E."/>
            <person name="Havlak P."/>
            <person name="Hellsten U."/>
            <person name="Kuo D.H."/>
            <person name="Larsson T."/>
            <person name="Lv J."/>
            <person name="Arendt D."/>
            <person name="Savage R."/>
            <person name="Osoegawa K."/>
            <person name="de Jong P."/>
            <person name="Grimwood J."/>
            <person name="Chapman J.A."/>
            <person name="Shapiro H."/>
            <person name="Aerts A."/>
            <person name="Otillar R.P."/>
            <person name="Terry A.Y."/>
            <person name="Boore J.L."/>
            <person name="Grigoriev I.V."/>
            <person name="Lindberg D.R."/>
            <person name="Seaver E.C."/>
            <person name="Weisblat D.A."/>
            <person name="Putnam N.H."/>
            <person name="Rokhsar D.S."/>
        </authorList>
    </citation>
    <scope>NUCLEOTIDE SEQUENCE</scope>
</reference>
<accession>T1F0W5</accession>
<comment type="similarity">
    <text evidence="2">Belongs to the ABC transporter superfamily. ABCG family. Eye pigment precursor importer (TC 3.A.1.204) subfamily.</text>
</comment>
<protein>
    <recommendedName>
        <fullName evidence="8">ABC transporter domain-containing protein</fullName>
    </recommendedName>
</protein>
<dbReference type="EnsemblMetazoa" id="HelroT168730">
    <property type="protein sequence ID" value="HelroP168730"/>
    <property type="gene ID" value="HelroG168730"/>
</dbReference>
<dbReference type="GO" id="GO:0005524">
    <property type="term" value="F:ATP binding"/>
    <property type="evidence" value="ECO:0007669"/>
    <property type="project" value="InterPro"/>
</dbReference>
<keyword evidence="5" id="KW-1133">Transmembrane helix</keyword>
<dbReference type="Pfam" id="PF00005">
    <property type="entry name" value="ABC_tran"/>
    <property type="match status" value="1"/>
</dbReference>
<proteinExistence type="inferred from homology"/>
<feature type="region of interest" description="Disordered" evidence="7">
    <location>
        <begin position="146"/>
        <end position="173"/>
    </location>
</feature>
<reference evidence="11" key="1">
    <citation type="submission" date="2012-12" db="EMBL/GenBank/DDBJ databases">
        <authorList>
            <person name="Hellsten U."/>
            <person name="Grimwood J."/>
            <person name="Chapman J.A."/>
            <person name="Shapiro H."/>
            <person name="Aerts A."/>
            <person name="Otillar R.P."/>
            <person name="Terry A.Y."/>
            <person name="Boore J.L."/>
            <person name="Simakov O."/>
            <person name="Marletaz F."/>
            <person name="Cho S.-J."/>
            <person name="Edsinger-Gonzales E."/>
            <person name="Havlak P."/>
            <person name="Kuo D.-H."/>
            <person name="Larsson T."/>
            <person name="Lv J."/>
            <person name="Arendt D."/>
            <person name="Savage R."/>
            <person name="Osoegawa K."/>
            <person name="de Jong P."/>
            <person name="Lindberg D.R."/>
            <person name="Seaver E.C."/>
            <person name="Weisblat D.A."/>
            <person name="Putnam N.H."/>
            <person name="Grigoriev I.V."/>
            <person name="Rokhsar D.S."/>
        </authorList>
    </citation>
    <scope>NUCLEOTIDE SEQUENCE</scope>
</reference>
<dbReference type="AlphaFoldDB" id="T1F0W5"/>
<evidence type="ECO:0000256" key="2">
    <source>
        <dbReference type="ARBA" id="ARBA00005814"/>
    </source>
</evidence>
<reference evidence="10" key="3">
    <citation type="submission" date="2015-06" db="UniProtKB">
        <authorList>
            <consortium name="EnsemblMetazoa"/>
        </authorList>
    </citation>
    <scope>IDENTIFICATION</scope>
</reference>
<comment type="subcellular location">
    <subcellularLocation>
        <location evidence="1">Membrane</location>
        <topology evidence="1">Multi-pass membrane protein</topology>
    </subcellularLocation>
</comment>
<name>T1F0W5_HELRO</name>
<dbReference type="RefSeq" id="XP_009012842.1">
    <property type="nucleotide sequence ID" value="XM_009014594.1"/>
</dbReference>
<evidence type="ECO:0000313" key="10">
    <source>
        <dbReference type="EnsemblMetazoa" id="HelroP168730"/>
    </source>
</evidence>
<dbReference type="Proteomes" id="UP000015101">
    <property type="component" value="Unassembled WGS sequence"/>
</dbReference>
<dbReference type="InterPro" id="IPR003439">
    <property type="entry name" value="ABC_transporter-like_ATP-bd"/>
</dbReference>
<organism evidence="10 11">
    <name type="scientific">Helobdella robusta</name>
    <name type="common">Californian leech</name>
    <dbReference type="NCBI Taxonomy" id="6412"/>
    <lineage>
        <taxon>Eukaryota</taxon>
        <taxon>Metazoa</taxon>
        <taxon>Spiralia</taxon>
        <taxon>Lophotrochozoa</taxon>
        <taxon>Annelida</taxon>
        <taxon>Clitellata</taxon>
        <taxon>Hirudinea</taxon>
        <taxon>Rhynchobdellida</taxon>
        <taxon>Glossiphoniidae</taxon>
        <taxon>Helobdella</taxon>
    </lineage>
</organism>
<dbReference type="GO" id="GO:0016020">
    <property type="term" value="C:membrane"/>
    <property type="evidence" value="ECO:0007669"/>
    <property type="project" value="UniProtKB-SubCell"/>
</dbReference>
<evidence type="ECO:0000313" key="11">
    <source>
        <dbReference type="Proteomes" id="UP000015101"/>
    </source>
</evidence>
<dbReference type="CTD" id="20202465"/>
<dbReference type="PANTHER" id="PTHR48041:SF139">
    <property type="entry name" value="PROTEIN SCARLET"/>
    <property type="match status" value="1"/>
</dbReference>
<evidence type="ECO:0000256" key="5">
    <source>
        <dbReference type="ARBA" id="ARBA00022989"/>
    </source>
</evidence>